<organism evidence="3 4">
    <name type="scientific">Microscilla marina ATCC 23134</name>
    <dbReference type="NCBI Taxonomy" id="313606"/>
    <lineage>
        <taxon>Bacteria</taxon>
        <taxon>Pseudomonadati</taxon>
        <taxon>Bacteroidota</taxon>
        <taxon>Cytophagia</taxon>
        <taxon>Cytophagales</taxon>
        <taxon>Microscillaceae</taxon>
        <taxon>Microscilla</taxon>
    </lineage>
</organism>
<reference evidence="3 4" key="1">
    <citation type="submission" date="2007-01" db="EMBL/GenBank/DDBJ databases">
        <authorList>
            <person name="Haygood M."/>
            <person name="Podell S."/>
            <person name="Anderson C."/>
            <person name="Hopkinson B."/>
            <person name="Roe K."/>
            <person name="Barbeau K."/>
            <person name="Gaasterland T."/>
            <person name="Ferriera S."/>
            <person name="Johnson J."/>
            <person name="Kravitz S."/>
            <person name="Beeson K."/>
            <person name="Sutton G."/>
            <person name="Rogers Y.-H."/>
            <person name="Friedman R."/>
            <person name="Frazier M."/>
            <person name="Venter J.C."/>
        </authorList>
    </citation>
    <scope>NUCLEOTIDE SEQUENCE [LARGE SCALE GENOMIC DNA]</scope>
    <source>
        <strain evidence="3 4">ATCC 23134</strain>
    </source>
</reference>
<dbReference type="Pfam" id="PF01841">
    <property type="entry name" value="Transglut_core"/>
    <property type="match status" value="1"/>
</dbReference>
<name>A1ZCM0_MICM2</name>
<dbReference type="InterPro" id="IPR002931">
    <property type="entry name" value="Transglutaminase-like"/>
</dbReference>
<feature type="domain" description="DUF3857" evidence="2">
    <location>
        <begin position="59"/>
        <end position="232"/>
    </location>
</feature>
<dbReference type="AlphaFoldDB" id="A1ZCM0"/>
<protein>
    <recommendedName>
        <fullName evidence="5">DUF3857 domain-containing protein</fullName>
    </recommendedName>
</protein>
<evidence type="ECO:0000259" key="1">
    <source>
        <dbReference type="Pfam" id="PF01841"/>
    </source>
</evidence>
<comment type="caution">
    <text evidence="3">The sequence shown here is derived from an EMBL/GenBank/DDBJ whole genome shotgun (WGS) entry which is preliminary data.</text>
</comment>
<proteinExistence type="predicted"/>
<dbReference type="Proteomes" id="UP000004095">
    <property type="component" value="Unassembled WGS sequence"/>
</dbReference>
<evidence type="ECO:0000313" key="4">
    <source>
        <dbReference type="Proteomes" id="UP000004095"/>
    </source>
</evidence>
<dbReference type="Gene3D" id="2.60.40.3140">
    <property type="match status" value="1"/>
</dbReference>
<evidence type="ECO:0008006" key="5">
    <source>
        <dbReference type="Google" id="ProtNLM"/>
    </source>
</evidence>
<accession>A1ZCM0</accession>
<keyword evidence="4" id="KW-1185">Reference proteome</keyword>
<dbReference type="eggNOG" id="COG1305">
    <property type="taxonomic scope" value="Bacteria"/>
</dbReference>
<sequence length="652" mass="74894">MAIFVFVINTNAQQKVKAPKVRLGKIDKKWLEMKVYPKDSNATAVILYDKGETSIDTDDLSVIHTRHVRVKIINKAGYKWSNVQIPYYISGIRGESVRYIRGYTYNLVNDKIVKQKFDPKTVLTQKLSKYWKQKTMAFSKVKEGSVIEYTYTIKSKDFRNLKSWYFQKSIPVAWSEYKVEVPNFVKYNVASRGYLINYSIRRITETKASGMNSQIPVKTTHYHWAVKDLPAIKKESYITILKDYTPGIEFRLNQVNIPNGASTNYYTNWATANNQLLTHENFGAHLKFNTFLDEVANSIRSKYSDTTQRVVAAYQHIQSYMTWNKKKRIFVYEPLDVVYRKKTGNATAINFLLVSLLRKLGIKTDPVVLSTRSHGKIKPSSSPMINRLNYMIAQIKLNSNTTILADATDPLLDLGTLPYRCLNGLGRSVNNQGGSWIFLGNTPSSTQVGVEVTLAEDGTSKAVASVTQKGFNAYDERKKLHQQKPQKYAEKFWKGSEYAVTSHKFQNSTNIYKPLTAKYTLDLKEDANIKKAGNMFYITPIVAPDLHENPFKPKTRQLPIDFGYTFKQNYLFTLKIPKGYEVESMPKQKVVSLPKRAGRLIYIAQKQKDKVQVIIRFAINKPVFLASEYLGLRELYNQMIDKVQEQIVLKKI</sequence>
<dbReference type="Pfam" id="PF12969">
    <property type="entry name" value="DUF3857"/>
    <property type="match status" value="1"/>
</dbReference>
<dbReference type="Gene3D" id="3.10.620.30">
    <property type="match status" value="1"/>
</dbReference>
<gene>
    <name evidence="3" type="ORF">M23134_02051</name>
</gene>
<evidence type="ECO:0000259" key="2">
    <source>
        <dbReference type="Pfam" id="PF12969"/>
    </source>
</evidence>
<evidence type="ECO:0000313" key="3">
    <source>
        <dbReference type="EMBL" id="EAY32022.1"/>
    </source>
</evidence>
<dbReference type="Gene3D" id="2.60.120.1130">
    <property type="match status" value="1"/>
</dbReference>
<dbReference type="InterPro" id="IPR024618">
    <property type="entry name" value="DUF3857"/>
</dbReference>
<dbReference type="EMBL" id="AAWS01000001">
    <property type="protein sequence ID" value="EAY32022.1"/>
    <property type="molecule type" value="Genomic_DNA"/>
</dbReference>
<feature type="domain" description="Transglutaminase-like" evidence="1">
    <location>
        <begin position="294"/>
        <end position="375"/>
    </location>
</feature>